<evidence type="ECO:0000313" key="2">
    <source>
        <dbReference type="EMBL" id="GLS66319.1"/>
    </source>
</evidence>
<protein>
    <submittedName>
        <fullName evidence="1">Uncharacterized protein</fullName>
    </submittedName>
</protein>
<reference evidence="1 3" key="3">
    <citation type="submission" date="2019-07" db="EMBL/GenBank/DDBJ databases">
        <title>Whole genome shotgun sequence of Methylobacterium oxalidis NBRC 107715.</title>
        <authorList>
            <person name="Hosoyama A."/>
            <person name="Uohara A."/>
            <person name="Ohji S."/>
            <person name="Ichikawa N."/>
        </authorList>
    </citation>
    <scope>NUCLEOTIDE SEQUENCE [LARGE SCALE GENOMIC DNA]</scope>
    <source>
        <strain evidence="1 3">NBRC 107715</strain>
    </source>
</reference>
<name>A0A512JCT8_9HYPH</name>
<accession>A0A512JCT8</accession>
<dbReference type="EMBL" id="BSPK01000102">
    <property type="protein sequence ID" value="GLS66319.1"/>
    <property type="molecule type" value="Genomic_DNA"/>
</dbReference>
<reference evidence="2" key="1">
    <citation type="journal article" date="2014" name="Int. J. Syst. Evol. Microbiol.">
        <title>Complete genome of a new Firmicutes species belonging to the dominant human colonic microbiota ('Ruminococcus bicirculans') reveals two chromosomes and a selective capacity to utilize plant glucans.</title>
        <authorList>
            <consortium name="NISC Comparative Sequencing Program"/>
            <person name="Wegmann U."/>
            <person name="Louis P."/>
            <person name="Goesmann A."/>
            <person name="Henrissat B."/>
            <person name="Duncan S.H."/>
            <person name="Flint H.J."/>
        </authorList>
    </citation>
    <scope>NUCLEOTIDE SEQUENCE</scope>
    <source>
        <strain evidence="2">NBRC 107715</strain>
    </source>
</reference>
<dbReference type="Proteomes" id="UP001156856">
    <property type="component" value="Unassembled WGS sequence"/>
</dbReference>
<keyword evidence="4" id="KW-1185">Reference proteome</keyword>
<dbReference type="EMBL" id="BJZU01000184">
    <property type="protein sequence ID" value="GEP07790.1"/>
    <property type="molecule type" value="Genomic_DNA"/>
</dbReference>
<dbReference type="Proteomes" id="UP000321960">
    <property type="component" value="Unassembled WGS sequence"/>
</dbReference>
<dbReference type="AlphaFoldDB" id="A0A512JCT8"/>
<proteinExistence type="predicted"/>
<sequence>MAADAREKPCLRGAELERIGIRCGMAGVNMPYRFRGGHMHSDLEHARQAWDRAKSVVQHLEERLPGNPEEASRHQAELHLARLRAYMAQGRVIALERSCLAHKACEDAPRERLRASEAFAAALAEP</sequence>
<evidence type="ECO:0000313" key="3">
    <source>
        <dbReference type="Proteomes" id="UP000321960"/>
    </source>
</evidence>
<evidence type="ECO:0000313" key="1">
    <source>
        <dbReference type="EMBL" id="GEP07790.1"/>
    </source>
</evidence>
<gene>
    <name evidence="2" type="ORF">GCM10007888_47010</name>
    <name evidence="1" type="ORF">MOX02_58280</name>
</gene>
<reference evidence="4" key="2">
    <citation type="journal article" date="2019" name="Int. J. Syst. Evol. Microbiol.">
        <title>The Global Catalogue of Microorganisms (GCM) 10K type strain sequencing project: providing services to taxonomists for standard genome sequencing and annotation.</title>
        <authorList>
            <consortium name="The Broad Institute Genomics Platform"/>
            <consortium name="The Broad Institute Genome Sequencing Center for Infectious Disease"/>
            <person name="Wu L."/>
            <person name="Ma J."/>
        </authorList>
    </citation>
    <scope>NUCLEOTIDE SEQUENCE [LARGE SCALE GENOMIC DNA]</scope>
    <source>
        <strain evidence="4">NBRC 107715</strain>
    </source>
</reference>
<organism evidence="1 3">
    <name type="scientific">Methylobacterium oxalidis</name>
    <dbReference type="NCBI Taxonomy" id="944322"/>
    <lineage>
        <taxon>Bacteria</taxon>
        <taxon>Pseudomonadati</taxon>
        <taxon>Pseudomonadota</taxon>
        <taxon>Alphaproteobacteria</taxon>
        <taxon>Hyphomicrobiales</taxon>
        <taxon>Methylobacteriaceae</taxon>
        <taxon>Methylobacterium</taxon>
    </lineage>
</organism>
<evidence type="ECO:0000313" key="4">
    <source>
        <dbReference type="Proteomes" id="UP001156856"/>
    </source>
</evidence>
<reference evidence="2" key="4">
    <citation type="submission" date="2023-01" db="EMBL/GenBank/DDBJ databases">
        <title>Draft genome sequence of Methylobacterium oxalidis strain NBRC 107715.</title>
        <authorList>
            <person name="Sun Q."/>
            <person name="Mori K."/>
        </authorList>
    </citation>
    <scope>NUCLEOTIDE SEQUENCE</scope>
    <source>
        <strain evidence="2">NBRC 107715</strain>
    </source>
</reference>
<comment type="caution">
    <text evidence="1">The sequence shown here is derived from an EMBL/GenBank/DDBJ whole genome shotgun (WGS) entry which is preliminary data.</text>
</comment>